<comment type="caution">
    <text evidence="3">The sequence shown here is derived from an EMBL/GenBank/DDBJ whole genome shotgun (WGS) entry which is preliminary data.</text>
</comment>
<evidence type="ECO:0000313" key="4">
    <source>
        <dbReference type="Proteomes" id="UP000222163"/>
    </source>
</evidence>
<dbReference type="Proteomes" id="UP001242342">
    <property type="component" value="Unassembled WGS sequence"/>
</dbReference>
<dbReference type="AlphaFoldDB" id="A0A2G1BWN9"/>
<dbReference type="CDD" id="cd00038">
    <property type="entry name" value="CAP_ED"/>
    <property type="match status" value="1"/>
</dbReference>
<evidence type="ECO:0000313" key="3">
    <source>
        <dbReference type="EMBL" id="PHN98384.1"/>
    </source>
</evidence>
<dbReference type="Pfam" id="PF00027">
    <property type="entry name" value="cNMP_binding"/>
    <property type="match status" value="1"/>
</dbReference>
<protein>
    <submittedName>
        <fullName evidence="3">Crp/Fnr family transcriptional regulator</fullName>
    </submittedName>
</protein>
<dbReference type="EMBL" id="PDUU01000003">
    <property type="protein sequence ID" value="PHN98384.1"/>
    <property type="molecule type" value="Genomic_DNA"/>
</dbReference>
<dbReference type="InterPro" id="IPR014710">
    <property type="entry name" value="RmlC-like_jellyroll"/>
</dbReference>
<evidence type="ECO:0000313" key="5">
    <source>
        <dbReference type="Proteomes" id="UP001242342"/>
    </source>
</evidence>
<reference evidence="2 5" key="3">
    <citation type="submission" date="2023-07" db="EMBL/GenBank/DDBJ databases">
        <title>Genome content predicts the carbon catabolic preferences of heterotrophic bacteria.</title>
        <authorList>
            <person name="Gralka M."/>
        </authorList>
    </citation>
    <scope>NUCLEOTIDE SEQUENCE [LARGE SCALE GENOMIC DNA]</scope>
    <source>
        <strain evidence="2 5">4G03</strain>
    </source>
</reference>
<dbReference type="SUPFAM" id="SSF51206">
    <property type="entry name" value="cAMP-binding domain-like"/>
    <property type="match status" value="1"/>
</dbReference>
<sequence>METFISYLKNISPLKEESSLDFLSKCKTFSFSKGHYLVKAGQTSQYLYFVKSGIGKVFYLKEDKELIDWISDEGNLLTSVTSFLTHQPSKHFVQLMEDSELVGISYSDLEKLFAKYHDMERLGRQLSIMALVQLQERINSMQFESAKERYDNFLIRFPNCINRISLGDLASYLGMTQVTLSRVRALK</sequence>
<keyword evidence="5" id="KW-1185">Reference proteome</keyword>
<reference evidence="3 4" key="1">
    <citation type="journal article" date="2016" name="Nat. Commun.">
        <title>Microbial interactions lead to rapid micro-scale successions on model marine particles.</title>
        <authorList>
            <person name="Datta M.S."/>
            <person name="Sliwerska E."/>
            <person name="Gore J."/>
            <person name="Polz M.F."/>
            <person name="Cordero O.X."/>
        </authorList>
    </citation>
    <scope>NUCLEOTIDE SEQUENCE [LARGE SCALE GENOMIC DNA]</scope>
    <source>
        <strain evidence="3 4">4G03</strain>
    </source>
</reference>
<dbReference type="InterPro" id="IPR018490">
    <property type="entry name" value="cNMP-bd_dom_sf"/>
</dbReference>
<dbReference type="InterPro" id="IPR000595">
    <property type="entry name" value="cNMP-bd_dom"/>
</dbReference>
<organism evidence="3 4">
    <name type="scientific">Tenacibaculum discolor</name>
    <dbReference type="NCBI Taxonomy" id="361581"/>
    <lineage>
        <taxon>Bacteria</taxon>
        <taxon>Pseudomonadati</taxon>
        <taxon>Bacteroidota</taxon>
        <taxon>Flavobacteriia</taxon>
        <taxon>Flavobacteriales</taxon>
        <taxon>Flavobacteriaceae</taxon>
        <taxon>Tenacibaculum</taxon>
    </lineage>
</organism>
<accession>A0A2G1BWN9</accession>
<feature type="domain" description="Cyclic nucleotide-binding" evidence="1">
    <location>
        <begin position="7"/>
        <end position="121"/>
    </location>
</feature>
<dbReference type="Gene3D" id="2.60.120.10">
    <property type="entry name" value="Jelly Rolls"/>
    <property type="match status" value="1"/>
</dbReference>
<gene>
    <name evidence="3" type="ORF">CSC81_02530</name>
    <name evidence="2" type="ORF">Q8W23_02925</name>
</gene>
<dbReference type="RefSeq" id="WP_099214206.1">
    <property type="nucleotide sequence ID" value="NZ_JAUYVU010000002.1"/>
</dbReference>
<evidence type="ECO:0000313" key="2">
    <source>
        <dbReference type="EMBL" id="MDP2540421.1"/>
    </source>
</evidence>
<evidence type="ECO:0000259" key="1">
    <source>
        <dbReference type="PROSITE" id="PS50042"/>
    </source>
</evidence>
<dbReference type="Proteomes" id="UP000222163">
    <property type="component" value="Unassembled WGS sequence"/>
</dbReference>
<proteinExistence type="predicted"/>
<dbReference type="EMBL" id="JAUYVU010000002">
    <property type="protein sequence ID" value="MDP2540421.1"/>
    <property type="molecule type" value="Genomic_DNA"/>
</dbReference>
<reference evidence="3" key="2">
    <citation type="submission" date="2017-10" db="EMBL/GenBank/DDBJ databases">
        <authorList>
            <person name="Enke T.N."/>
            <person name="Cordero O.X."/>
        </authorList>
    </citation>
    <scope>NUCLEOTIDE SEQUENCE</scope>
    <source>
        <strain evidence="3">4G03</strain>
    </source>
</reference>
<name>A0A2G1BWN9_9FLAO</name>
<dbReference type="PROSITE" id="PS50042">
    <property type="entry name" value="CNMP_BINDING_3"/>
    <property type="match status" value="1"/>
</dbReference>